<feature type="signal peptide" evidence="1">
    <location>
        <begin position="1"/>
        <end position="18"/>
    </location>
</feature>
<reference evidence="3 4" key="1">
    <citation type="submission" date="2021-06" db="EMBL/GenBank/DDBJ databases">
        <title>Complete genome of Haloferula helveola possessing various polysaccharide degrading enzymes.</title>
        <authorList>
            <person name="Takami H."/>
            <person name="Huang C."/>
            <person name="Hamasaki K."/>
        </authorList>
    </citation>
    <scope>NUCLEOTIDE SEQUENCE [LARGE SCALE GENOMIC DNA]</scope>
    <source>
        <strain evidence="3 4">CN-1</strain>
    </source>
</reference>
<dbReference type="PANTHER" id="PTHR46615:SF1">
    <property type="entry name" value="ARYLSULFATASE K"/>
    <property type="match status" value="1"/>
</dbReference>
<dbReference type="SUPFAM" id="SSF53649">
    <property type="entry name" value="Alkaline phosphatase-like"/>
    <property type="match status" value="1"/>
</dbReference>
<evidence type="ECO:0000256" key="1">
    <source>
        <dbReference type="SAM" id="SignalP"/>
    </source>
</evidence>
<feature type="chain" id="PRO_5047164122" evidence="1">
    <location>
        <begin position="19"/>
        <end position="491"/>
    </location>
</feature>
<keyword evidence="4" id="KW-1185">Reference proteome</keyword>
<dbReference type="InterPro" id="IPR017850">
    <property type="entry name" value="Alkaline_phosphatase_core_sf"/>
</dbReference>
<dbReference type="CDD" id="cd16155">
    <property type="entry name" value="sulfatase_like"/>
    <property type="match status" value="1"/>
</dbReference>
<accession>A0ABM7RCM9</accession>
<dbReference type="Proteomes" id="UP001374893">
    <property type="component" value="Chromosome"/>
</dbReference>
<sequence>MKTLALAILLASPLSLSAAGKRPNFLIIVADDQATSDFGFYDPKSTLETPNLDRLAAEGTVLDAAYHMGSWSGAVCTPSRHMIMSGASVWHLPRKKRDGAGAKLAASLADNSLAAVFNRAGYDTMRTCKNGNSFAAANRKFQVVRDASKRDAPDPLGSGWHAQQVLDYLAQREVEKDPDPFLIYFGFSHPHDTRNGKDDLLAKYGASNHTDRSVLPKLGAKSPPLPPNYLPRHPFDSTHMGCRDEVNVSGVWDKRDPATVRNEIGREFACSENIDIQVGKVLAKLETMDQLENTIVIYTSDHGIAIGRHGLMGKQNLYEHTWRVPFIVKGPGIKAGHRAPGNAYLMDLLATCCDFAGIESPPTNEGTSLRPILEGKKETVRDTLYGVYCGGTKPGIRSVRSGDWKLVKYEDEKNGTVHTQLFDLASNPLELLPAHHDSAVSKLTGIKPDGVQTNLAAKPEFEAKRKELEELLLRQMKDHDDPYRFSDHTGS</sequence>
<organism evidence="3 4">
    <name type="scientific">Haloferula helveola</name>
    <dbReference type="NCBI Taxonomy" id="490095"/>
    <lineage>
        <taxon>Bacteria</taxon>
        <taxon>Pseudomonadati</taxon>
        <taxon>Verrucomicrobiota</taxon>
        <taxon>Verrucomicrobiia</taxon>
        <taxon>Verrucomicrobiales</taxon>
        <taxon>Verrucomicrobiaceae</taxon>
        <taxon>Haloferula</taxon>
    </lineage>
</organism>
<dbReference type="EMBL" id="AP024702">
    <property type="protein sequence ID" value="BCX49408.1"/>
    <property type="molecule type" value="Genomic_DNA"/>
</dbReference>
<proteinExistence type="predicted"/>
<evidence type="ECO:0000313" key="4">
    <source>
        <dbReference type="Proteomes" id="UP001374893"/>
    </source>
</evidence>
<gene>
    <name evidence="3" type="ORF">HAHE_33160</name>
</gene>
<dbReference type="PANTHER" id="PTHR46615">
    <property type="entry name" value="ARYLSULFATASE K"/>
    <property type="match status" value="1"/>
</dbReference>
<dbReference type="RefSeq" id="WP_338685993.1">
    <property type="nucleotide sequence ID" value="NZ_AP024702.1"/>
</dbReference>
<dbReference type="InterPro" id="IPR000917">
    <property type="entry name" value="Sulfatase_N"/>
</dbReference>
<dbReference type="Pfam" id="PF00884">
    <property type="entry name" value="Sulfatase"/>
    <property type="match status" value="1"/>
</dbReference>
<evidence type="ECO:0000259" key="2">
    <source>
        <dbReference type="Pfam" id="PF00884"/>
    </source>
</evidence>
<feature type="domain" description="Sulfatase N-terminal" evidence="2">
    <location>
        <begin position="23"/>
        <end position="358"/>
    </location>
</feature>
<evidence type="ECO:0000313" key="3">
    <source>
        <dbReference type="EMBL" id="BCX49408.1"/>
    </source>
</evidence>
<dbReference type="Gene3D" id="3.40.720.10">
    <property type="entry name" value="Alkaline Phosphatase, subunit A"/>
    <property type="match status" value="1"/>
</dbReference>
<protein>
    <submittedName>
        <fullName evidence="3">Sulfatase</fullName>
    </submittedName>
</protein>
<dbReference type="InterPro" id="IPR051849">
    <property type="entry name" value="GAG-degrading_sulfatase"/>
</dbReference>
<keyword evidence="1" id="KW-0732">Signal</keyword>
<name>A0ABM7RCM9_9BACT</name>